<reference evidence="5" key="1">
    <citation type="submission" date="2023-10" db="EMBL/GenBank/DDBJ databases">
        <title>Genome assembly of Pristionchus species.</title>
        <authorList>
            <person name="Yoshida K."/>
            <person name="Sommer R.J."/>
        </authorList>
    </citation>
    <scope>NUCLEOTIDE SEQUENCE</scope>
    <source>
        <strain evidence="5">RS0144</strain>
    </source>
</reference>
<comment type="caution">
    <text evidence="5">The sequence shown here is derived from an EMBL/GenBank/DDBJ whole genome shotgun (WGS) entry which is preliminary data.</text>
</comment>
<feature type="non-terminal residue" evidence="5">
    <location>
        <position position="1"/>
    </location>
</feature>
<evidence type="ECO:0000256" key="4">
    <source>
        <dbReference type="RuleBase" id="RU003322"/>
    </source>
</evidence>
<dbReference type="AlphaFoldDB" id="A0AAV5TXK2"/>
<evidence type="ECO:0000313" key="5">
    <source>
        <dbReference type="EMBL" id="GMS98985.1"/>
    </source>
</evidence>
<keyword evidence="2 4" id="KW-0547">Nucleotide-binding</keyword>
<evidence type="ECO:0008006" key="7">
    <source>
        <dbReference type="Google" id="ProtNLM"/>
    </source>
</evidence>
<dbReference type="GO" id="GO:0005524">
    <property type="term" value="F:ATP binding"/>
    <property type="evidence" value="ECO:0007669"/>
    <property type="project" value="UniProtKB-KW"/>
</dbReference>
<dbReference type="Gene3D" id="3.30.30.30">
    <property type="match status" value="1"/>
</dbReference>
<keyword evidence="6" id="KW-1185">Reference proteome</keyword>
<dbReference type="GO" id="GO:0140662">
    <property type="term" value="F:ATP-dependent protein folding chaperone"/>
    <property type="evidence" value="ECO:0007669"/>
    <property type="project" value="InterPro"/>
</dbReference>
<dbReference type="SUPFAM" id="SSF53067">
    <property type="entry name" value="Actin-like ATPase domain"/>
    <property type="match status" value="2"/>
</dbReference>
<gene>
    <name evidence="5" type="ORF">PENTCL1PPCAC_21160</name>
</gene>
<protein>
    <recommendedName>
        <fullName evidence="7">Heat shock 70 kDa protein 14</fullName>
    </recommendedName>
</protein>
<evidence type="ECO:0000256" key="3">
    <source>
        <dbReference type="ARBA" id="ARBA00022840"/>
    </source>
</evidence>
<evidence type="ECO:0000256" key="2">
    <source>
        <dbReference type="ARBA" id="ARBA00022741"/>
    </source>
</evidence>
<dbReference type="Gene3D" id="3.90.640.10">
    <property type="entry name" value="Actin, Chain A, domain 4"/>
    <property type="match status" value="1"/>
</dbReference>
<dbReference type="EMBL" id="BTSX01000005">
    <property type="protein sequence ID" value="GMS98985.1"/>
    <property type="molecule type" value="Genomic_DNA"/>
</dbReference>
<dbReference type="Pfam" id="PF00012">
    <property type="entry name" value="HSP70"/>
    <property type="match status" value="1"/>
</dbReference>
<dbReference type="InterPro" id="IPR013126">
    <property type="entry name" value="Hsp_70_fam"/>
</dbReference>
<dbReference type="Gene3D" id="3.30.420.40">
    <property type="match status" value="2"/>
</dbReference>
<evidence type="ECO:0000313" key="6">
    <source>
        <dbReference type="Proteomes" id="UP001432027"/>
    </source>
</evidence>
<accession>A0AAV5TXK2</accession>
<dbReference type="PANTHER" id="PTHR19375">
    <property type="entry name" value="HEAT SHOCK PROTEIN 70KDA"/>
    <property type="match status" value="1"/>
</dbReference>
<name>A0AAV5TXK2_9BILA</name>
<organism evidence="5 6">
    <name type="scientific">Pristionchus entomophagus</name>
    <dbReference type="NCBI Taxonomy" id="358040"/>
    <lineage>
        <taxon>Eukaryota</taxon>
        <taxon>Metazoa</taxon>
        <taxon>Ecdysozoa</taxon>
        <taxon>Nematoda</taxon>
        <taxon>Chromadorea</taxon>
        <taxon>Rhabditida</taxon>
        <taxon>Rhabditina</taxon>
        <taxon>Diplogasteromorpha</taxon>
        <taxon>Diplogasteroidea</taxon>
        <taxon>Neodiplogasteridae</taxon>
        <taxon>Pristionchus</taxon>
    </lineage>
</organism>
<comment type="similarity">
    <text evidence="1 4">Belongs to the heat shock protein 70 family.</text>
</comment>
<dbReference type="InterPro" id="IPR043129">
    <property type="entry name" value="ATPase_NBD"/>
</dbReference>
<sequence length="503" mass="55448">FRTEMDPSEAAIGLDLGTESCRISIVKGGEAIIITDKHGRGRTPSAIAFDGDRVLVGEDALKQALNNRENTIFLKDVHQSLGRSEENSAHMISVQFKGITALISPDEVYCLMIAKLKKIAEEFLNSTVAKAVITVPTYYSSCQRQGLKDAARMAGLTVIGVLNSTSAAAIHHSYRLLQTTQEKVPQRTWLVFDQGAGPSDIALFTKCSKYSLTAAKVAADSDLGGDILTNLLLQHFVQKFKSNGQDISDDLRAIEILRRQSEQAKRTLSSYPQAHVQLHEKKLYGTITQQEFAGICAGSFDRTRALIDGLLGPPRLMAPTDVDEILLVGTASRDPNLQSLLRSYFVSTMITNSSSPQEDSVRGAALQAAKNIGALTGDQKPAEVDYVSPHYVWFEVAGSIYNLFEPNIKKDSCQWRYITLNSQAEIQLEINEKVREETIHRTKYSISSNTPTTGTITVIVILDPNGIFEVAVENEKIPENVWTVVEVGRQEKLAKMARSTYHQ</sequence>
<dbReference type="PRINTS" id="PR00301">
    <property type="entry name" value="HEATSHOCK70"/>
</dbReference>
<dbReference type="Proteomes" id="UP001432027">
    <property type="component" value="Unassembled WGS sequence"/>
</dbReference>
<proteinExistence type="inferred from homology"/>
<evidence type="ECO:0000256" key="1">
    <source>
        <dbReference type="ARBA" id="ARBA00007381"/>
    </source>
</evidence>
<keyword evidence="3 4" id="KW-0067">ATP-binding</keyword>